<dbReference type="InterPro" id="IPR006060">
    <property type="entry name" value="Maltose/Cyclodextrin-bd"/>
</dbReference>
<evidence type="ECO:0000256" key="2">
    <source>
        <dbReference type="ARBA" id="ARBA00022448"/>
    </source>
</evidence>
<name>D7CW62_TRURR</name>
<protein>
    <submittedName>
        <fullName evidence="6">Extracellular solute-binding protein family 1</fullName>
    </submittedName>
</protein>
<organism evidence="6 7">
    <name type="scientific">Truepera radiovictrix (strain DSM 17093 / CIP 108686 / LMG 22925 / RQ-24)</name>
    <dbReference type="NCBI Taxonomy" id="649638"/>
    <lineage>
        <taxon>Bacteria</taxon>
        <taxon>Thermotogati</taxon>
        <taxon>Deinococcota</taxon>
        <taxon>Deinococci</taxon>
        <taxon>Trueperales</taxon>
        <taxon>Trueperaceae</taxon>
        <taxon>Truepera</taxon>
    </lineage>
</organism>
<evidence type="ECO:0000256" key="4">
    <source>
        <dbReference type="ARBA" id="ARBA00022729"/>
    </source>
</evidence>
<feature type="signal peptide" evidence="5">
    <location>
        <begin position="1"/>
        <end position="19"/>
    </location>
</feature>
<accession>D7CW62</accession>
<dbReference type="AlphaFoldDB" id="D7CW62"/>
<feature type="chain" id="PRO_5003094302" evidence="5">
    <location>
        <begin position="20"/>
        <end position="396"/>
    </location>
</feature>
<evidence type="ECO:0000256" key="1">
    <source>
        <dbReference type="ARBA" id="ARBA00008520"/>
    </source>
</evidence>
<dbReference type="CDD" id="cd13586">
    <property type="entry name" value="PBP2_Maltose_binding_like"/>
    <property type="match status" value="1"/>
</dbReference>
<keyword evidence="7" id="KW-1185">Reference proteome</keyword>
<dbReference type="GO" id="GO:1901982">
    <property type="term" value="F:maltose binding"/>
    <property type="evidence" value="ECO:0007669"/>
    <property type="project" value="TreeGrafter"/>
</dbReference>
<dbReference type="InterPro" id="IPR006059">
    <property type="entry name" value="SBP"/>
</dbReference>
<sequence length="396" mass="42173">MKKLLLSLGLMVGLGGALAQGQGITVWSHFGDSDLEWLQSEAAAFEAAFGVPVTITTVVLDEIKQQMLLSAPQGEAADLVVPVPHDQIGEMVEGGVLADMSQFATEDYLADLGEQARLAFTLNNRLFGLPMYVEGPALIVNTDLVPEPPATYEEMLQIAEELTEGDNYGFIFDVRNFYFAYNWLHSFGGYVFGRDENGNLNPNDIGLANEGAIRGAEEIRALQFERGLIPAGADSAVAEGLFNEGSLAMMYNGPWTVANIEAAGVPFTVMPVPPTEDGVEFSGFMGVQGVLMNEFSQNKADAANFAKWLTRPAAQVALAERSGRIPSSQSAAEQVADDPVIAGFAEALAIAEPMPNIPQMGNVWAPMGDALATILEGPNTNAAQALERAVAQITGN</sequence>
<dbReference type="RefSeq" id="WP_013177695.1">
    <property type="nucleotide sequence ID" value="NC_014221.1"/>
</dbReference>
<dbReference type="GO" id="GO:0042956">
    <property type="term" value="P:maltodextrin transmembrane transport"/>
    <property type="evidence" value="ECO:0007669"/>
    <property type="project" value="TreeGrafter"/>
</dbReference>
<dbReference type="Pfam" id="PF13416">
    <property type="entry name" value="SBP_bac_8"/>
    <property type="match status" value="1"/>
</dbReference>
<comment type="similarity">
    <text evidence="1">Belongs to the bacterial solute-binding protein 1 family.</text>
</comment>
<reference evidence="6 7" key="2">
    <citation type="journal article" date="2011" name="Stand. Genomic Sci.">
        <title>Complete genome sequence of Truepera radiovictrix type strain (RQ-24).</title>
        <authorList>
            <person name="Ivanova N."/>
            <person name="Rohde C."/>
            <person name="Munk C."/>
            <person name="Nolan M."/>
            <person name="Lucas S."/>
            <person name="Del Rio T.G."/>
            <person name="Tice H."/>
            <person name="Deshpande S."/>
            <person name="Cheng J.F."/>
            <person name="Tapia R."/>
            <person name="Han C."/>
            <person name="Goodwin L."/>
            <person name="Pitluck S."/>
            <person name="Liolios K."/>
            <person name="Mavromatis K."/>
            <person name="Mikhailova N."/>
            <person name="Pati A."/>
            <person name="Chen A."/>
            <person name="Palaniappan K."/>
            <person name="Land M."/>
            <person name="Hauser L."/>
            <person name="Chang Y.J."/>
            <person name="Jeffries C.D."/>
            <person name="Brambilla E."/>
            <person name="Rohde M."/>
            <person name="Goker M."/>
            <person name="Tindall B.J."/>
            <person name="Woyke T."/>
            <person name="Bristow J."/>
            <person name="Eisen J.A."/>
            <person name="Markowitz V."/>
            <person name="Hugenholtz P."/>
            <person name="Kyrpides N.C."/>
            <person name="Klenk H.P."/>
            <person name="Lapidus A."/>
        </authorList>
    </citation>
    <scope>NUCLEOTIDE SEQUENCE [LARGE SCALE GENOMIC DNA]</scope>
    <source>
        <strain evidence="7">DSM 17093 / CIP 108686 / LMG 22925 / RQ-24</strain>
    </source>
</reference>
<evidence type="ECO:0000313" key="6">
    <source>
        <dbReference type="EMBL" id="ADI14325.1"/>
    </source>
</evidence>
<dbReference type="STRING" id="649638.Trad_1202"/>
<evidence type="ECO:0000313" key="7">
    <source>
        <dbReference type="Proteomes" id="UP000000379"/>
    </source>
</evidence>
<dbReference type="PRINTS" id="PR00181">
    <property type="entry name" value="MALTOSEBP"/>
</dbReference>
<dbReference type="Proteomes" id="UP000000379">
    <property type="component" value="Chromosome"/>
</dbReference>
<dbReference type="PANTHER" id="PTHR30061:SF50">
    <property type="entry name" value="MALTOSE_MALTODEXTRIN-BINDING PERIPLASMIC PROTEIN"/>
    <property type="match status" value="1"/>
</dbReference>
<dbReference type="GO" id="GO:0015768">
    <property type="term" value="P:maltose transport"/>
    <property type="evidence" value="ECO:0007669"/>
    <property type="project" value="TreeGrafter"/>
</dbReference>
<dbReference type="EMBL" id="CP002049">
    <property type="protein sequence ID" value="ADI14325.1"/>
    <property type="molecule type" value="Genomic_DNA"/>
</dbReference>
<dbReference type="GO" id="GO:0055052">
    <property type="term" value="C:ATP-binding cassette (ABC) transporter complex, substrate-binding subunit-containing"/>
    <property type="evidence" value="ECO:0007669"/>
    <property type="project" value="TreeGrafter"/>
</dbReference>
<keyword evidence="3" id="KW-0762">Sugar transport</keyword>
<reference evidence="7" key="1">
    <citation type="submission" date="2010-05" db="EMBL/GenBank/DDBJ databases">
        <title>The complete genome of Truepera radiovictris DSM 17093.</title>
        <authorList>
            <consortium name="US DOE Joint Genome Institute (JGI-PGF)"/>
            <person name="Lucas S."/>
            <person name="Copeland A."/>
            <person name="Lapidus A."/>
            <person name="Glavina del Rio T."/>
            <person name="Dalin E."/>
            <person name="Tice H."/>
            <person name="Bruce D."/>
            <person name="Goodwin L."/>
            <person name="Pitluck S."/>
            <person name="Kyrpides N."/>
            <person name="Mavromatis K."/>
            <person name="Ovchinnikova G."/>
            <person name="Munk A.C."/>
            <person name="Detter J.C."/>
            <person name="Han C."/>
            <person name="Tapia R."/>
            <person name="Land M."/>
            <person name="Hauser L."/>
            <person name="Markowitz V."/>
            <person name="Cheng J.-F."/>
            <person name="Hugenholtz P."/>
            <person name="Woyke T."/>
            <person name="Wu D."/>
            <person name="Tindall B."/>
            <person name="Pomrenke H.G."/>
            <person name="Brambilla E."/>
            <person name="Klenk H.-P."/>
            <person name="Eisen J.A."/>
        </authorList>
    </citation>
    <scope>NUCLEOTIDE SEQUENCE [LARGE SCALE GENOMIC DNA]</scope>
    <source>
        <strain evidence="7">DSM 17093 / CIP 108686 / LMG 22925 / RQ-24</strain>
    </source>
</reference>
<keyword evidence="4 5" id="KW-0732">Signal</keyword>
<proteinExistence type="inferred from homology"/>
<keyword evidence="2" id="KW-0813">Transport</keyword>
<gene>
    <name evidence="6" type="ordered locus">Trad_1202</name>
</gene>
<dbReference type="HOGENOM" id="CLU_031285_17_2_0"/>
<dbReference type="Gene3D" id="3.40.190.10">
    <property type="entry name" value="Periplasmic binding protein-like II"/>
    <property type="match status" value="2"/>
</dbReference>
<evidence type="ECO:0000256" key="3">
    <source>
        <dbReference type="ARBA" id="ARBA00022597"/>
    </source>
</evidence>
<evidence type="ECO:0000256" key="5">
    <source>
        <dbReference type="SAM" id="SignalP"/>
    </source>
</evidence>
<dbReference type="eggNOG" id="COG2182">
    <property type="taxonomic scope" value="Bacteria"/>
</dbReference>
<dbReference type="SUPFAM" id="SSF53850">
    <property type="entry name" value="Periplasmic binding protein-like II"/>
    <property type="match status" value="1"/>
</dbReference>
<dbReference type="GO" id="GO:0015144">
    <property type="term" value="F:carbohydrate transmembrane transporter activity"/>
    <property type="evidence" value="ECO:0007669"/>
    <property type="project" value="InterPro"/>
</dbReference>
<dbReference type="KEGG" id="tra:Trad_1202"/>
<dbReference type="PANTHER" id="PTHR30061">
    <property type="entry name" value="MALTOSE-BINDING PERIPLASMIC PROTEIN"/>
    <property type="match status" value="1"/>
</dbReference>